<keyword evidence="4" id="KW-0904">Protein phosphatase</keyword>
<dbReference type="InterPro" id="IPR023485">
    <property type="entry name" value="Ptyr_pPase"/>
</dbReference>
<evidence type="ECO:0000256" key="3">
    <source>
        <dbReference type="ARBA" id="ARBA00022801"/>
    </source>
</evidence>
<name>A0A5C8ZM82_9GAMM</name>
<dbReference type="PRINTS" id="PR00719">
    <property type="entry name" value="LMWPTPASE"/>
</dbReference>
<dbReference type="Pfam" id="PF01451">
    <property type="entry name" value="LMWPc"/>
    <property type="match status" value="1"/>
</dbReference>
<comment type="caution">
    <text evidence="7">The sequence shown here is derived from an EMBL/GenBank/DDBJ whole genome shotgun (WGS) entry which is preliminary data.</text>
</comment>
<keyword evidence="3" id="KW-0378">Hydrolase</keyword>
<sequence>MKLTELFGFRRPPDYSVLLVCRANLCRSPMAQLMLAEVLRRKGMQNACRVASAGTEVTVAGRLMDPRASRVLAAKGIPLSRVKSRGICAEDFRRHRMILGLDRRVTARLRDRAPDDLEGRVADLSQFGCTAPEIPDPYYGTEAGFVRVYDLLLPVMESLADQLRREIQV</sequence>
<dbReference type="InterPro" id="IPR050438">
    <property type="entry name" value="LMW_PTPase"/>
</dbReference>
<evidence type="ECO:0000313" key="7">
    <source>
        <dbReference type="EMBL" id="TXS89666.1"/>
    </source>
</evidence>
<dbReference type="Proteomes" id="UP000321933">
    <property type="component" value="Unassembled WGS sequence"/>
</dbReference>
<dbReference type="SMART" id="SM00226">
    <property type="entry name" value="LMWPc"/>
    <property type="match status" value="1"/>
</dbReference>
<evidence type="ECO:0000259" key="6">
    <source>
        <dbReference type="SMART" id="SM00226"/>
    </source>
</evidence>
<evidence type="ECO:0000313" key="8">
    <source>
        <dbReference type="Proteomes" id="UP000321933"/>
    </source>
</evidence>
<proteinExistence type="inferred from homology"/>
<dbReference type="PANTHER" id="PTHR11717">
    <property type="entry name" value="LOW MOLECULAR WEIGHT PROTEIN TYROSINE PHOSPHATASE"/>
    <property type="match status" value="1"/>
</dbReference>
<comment type="similarity">
    <text evidence="1">Belongs to the low molecular weight phosphotyrosine protein phosphatase family.</text>
</comment>
<dbReference type="EMBL" id="VRYZ01000008">
    <property type="protein sequence ID" value="TXS89666.1"/>
    <property type="molecule type" value="Genomic_DNA"/>
</dbReference>
<dbReference type="AlphaFoldDB" id="A0A5C8ZM82"/>
<dbReference type="PANTHER" id="PTHR11717:SF7">
    <property type="entry name" value="LOW MOLECULAR WEIGHT PHOSPHOTYROSINE PROTEIN PHOSPHATASE"/>
    <property type="match status" value="1"/>
</dbReference>
<dbReference type="EC" id="3.1.3.48" evidence="2"/>
<dbReference type="Gene3D" id="3.40.50.2300">
    <property type="match status" value="1"/>
</dbReference>
<feature type="active site" description="Nucleophile" evidence="5">
    <location>
        <position position="21"/>
    </location>
</feature>
<keyword evidence="8" id="KW-1185">Reference proteome</keyword>
<accession>A0A5C8ZM82</accession>
<evidence type="ECO:0000256" key="5">
    <source>
        <dbReference type="PIRSR" id="PIRSR617867-1"/>
    </source>
</evidence>
<organism evidence="7 8">
    <name type="scientific">Parahaliea aestuarii</name>
    <dbReference type="NCBI Taxonomy" id="1852021"/>
    <lineage>
        <taxon>Bacteria</taxon>
        <taxon>Pseudomonadati</taxon>
        <taxon>Pseudomonadota</taxon>
        <taxon>Gammaproteobacteria</taxon>
        <taxon>Cellvibrionales</taxon>
        <taxon>Halieaceae</taxon>
        <taxon>Parahaliea</taxon>
    </lineage>
</organism>
<dbReference type="InterPro" id="IPR017867">
    <property type="entry name" value="Tyr_phospatase_low_mol_wt"/>
</dbReference>
<dbReference type="GO" id="GO:0004725">
    <property type="term" value="F:protein tyrosine phosphatase activity"/>
    <property type="evidence" value="ECO:0007669"/>
    <property type="project" value="UniProtKB-EC"/>
</dbReference>
<feature type="domain" description="Phosphotyrosine protein phosphatase I" evidence="6">
    <location>
        <begin position="15"/>
        <end position="162"/>
    </location>
</feature>
<gene>
    <name evidence="7" type="ORF">FVW59_16770</name>
</gene>
<dbReference type="InterPro" id="IPR036196">
    <property type="entry name" value="Ptyr_pPase_sf"/>
</dbReference>
<feature type="active site" description="Proton donor" evidence="5">
    <location>
        <position position="136"/>
    </location>
</feature>
<reference evidence="7 8" key="1">
    <citation type="submission" date="2019-08" db="EMBL/GenBank/DDBJ databases">
        <title>Parahaliea maris sp. nov., isolated from the surface seawater.</title>
        <authorList>
            <person name="Liu Y."/>
        </authorList>
    </citation>
    <scope>NUCLEOTIDE SEQUENCE [LARGE SCALE GENOMIC DNA]</scope>
    <source>
        <strain evidence="7 8">S2-26</strain>
    </source>
</reference>
<dbReference type="RefSeq" id="WP_148065524.1">
    <property type="nucleotide sequence ID" value="NZ_VRYZ01000008.1"/>
</dbReference>
<feature type="active site" evidence="5">
    <location>
        <position position="27"/>
    </location>
</feature>
<evidence type="ECO:0000256" key="4">
    <source>
        <dbReference type="ARBA" id="ARBA00022912"/>
    </source>
</evidence>
<evidence type="ECO:0000256" key="2">
    <source>
        <dbReference type="ARBA" id="ARBA00013064"/>
    </source>
</evidence>
<dbReference type="CDD" id="cd16343">
    <property type="entry name" value="LMWPTP"/>
    <property type="match status" value="1"/>
</dbReference>
<evidence type="ECO:0000256" key="1">
    <source>
        <dbReference type="ARBA" id="ARBA00011063"/>
    </source>
</evidence>
<protein>
    <recommendedName>
        <fullName evidence="2">protein-tyrosine-phosphatase</fullName>
        <ecNumber evidence="2">3.1.3.48</ecNumber>
    </recommendedName>
</protein>
<dbReference type="SUPFAM" id="SSF52788">
    <property type="entry name" value="Phosphotyrosine protein phosphatases I"/>
    <property type="match status" value="1"/>
</dbReference>
<dbReference type="OrthoDB" id="9799372at2"/>